<evidence type="ECO:0000313" key="6">
    <source>
        <dbReference type="EMBL" id="SFK53211.1"/>
    </source>
</evidence>
<dbReference type="PANTHER" id="PTHR11592:SF78">
    <property type="entry name" value="GLUTATHIONE PEROXIDASE"/>
    <property type="match status" value="1"/>
</dbReference>
<dbReference type="AlphaFoldDB" id="A0AA94HC22"/>
<comment type="caution">
    <text evidence="6">The sequence shown here is derived from an EMBL/GenBank/DDBJ whole genome shotgun (WGS) entry which is preliminary data.</text>
</comment>
<dbReference type="FunFam" id="3.40.30.10:FF:000010">
    <property type="entry name" value="Glutathione peroxidase"/>
    <property type="match status" value="1"/>
</dbReference>
<name>A0AA94HC22_9STAP</name>
<dbReference type="CDD" id="cd00340">
    <property type="entry name" value="GSH_Peroxidase"/>
    <property type="match status" value="1"/>
</dbReference>
<sequence>MAALLKTVILLSIIDMDRGFKMSIYDISVVKADGEAYGLGKYEGRPMLIVNTASQCGLRGQYDELESLHQEYKDGGLVVLGFPSNQFNNQEPGTDAEAEEACRINHGVTFDIHEIIDVNGADAHPLFNHLKSEAKGTLGDKIKWNFTKFLVDKEGNVVRRVAPTTSPLKMKKDIESVL</sequence>
<keyword evidence="2 5" id="KW-0575">Peroxidase</keyword>
<evidence type="ECO:0000256" key="1">
    <source>
        <dbReference type="ARBA" id="ARBA00006926"/>
    </source>
</evidence>
<dbReference type="PRINTS" id="PR01011">
    <property type="entry name" value="GLUTPROXDASE"/>
</dbReference>
<dbReference type="GO" id="GO:0004601">
    <property type="term" value="F:peroxidase activity"/>
    <property type="evidence" value="ECO:0007669"/>
    <property type="project" value="UniProtKB-KW"/>
</dbReference>
<comment type="similarity">
    <text evidence="1 5">Belongs to the glutathione peroxidase family.</text>
</comment>
<dbReference type="InterPro" id="IPR029760">
    <property type="entry name" value="GPX_CS"/>
</dbReference>
<protein>
    <recommendedName>
        <fullName evidence="5">Glutathione peroxidase</fullName>
    </recommendedName>
</protein>
<organism evidence="6 7">
    <name type="scientific">Salinicoccus halodurans</name>
    <dbReference type="NCBI Taxonomy" id="407035"/>
    <lineage>
        <taxon>Bacteria</taxon>
        <taxon>Bacillati</taxon>
        <taxon>Bacillota</taxon>
        <taxon>Bacilli</taxon>
        <taxon>Bacillales</taxon>
        <taxon>Staphylococcaceae</taxon>
        <taxon>Salinicoccus</taxon>
    </lineage>
</organism>
<reference evidence="6 7" key="1">
    <citation type="submission" date="2016-10" db="EMBL/GenBank/DDBJ databases">
        <authorList>
            <person name="Varghese N."/>
            <person name="Submissions S."/>
        </authorList>
    </citation>
    <scope>NUCLEOTIDE SEQUENCE [LARGE SCALE GENOMIC DNA]</scope>
    <source>
        <strain evidence="6 7">CGMCC 1.6501</strain>
    </source>
</reference>
<dbReference type="PIRSF" id="PIRSF000303">
    <property type="entry name" value="Glutathion_perox"/>
    <property type="match status" value="1"/>
</dbReference>
<dbReference type="PROSITE" id="PS00763">
    <property type="entry name" value="GLUTATHIONE_PEROXID_2"/>
    <property type="match status" value="1"/>
</dbReference>
<evidence type="ECO:0000256" key="5">
    <source>
        <dbReference type="RuleBase" id="RU000499"/>
    </source>
</evidence>
<evidence type="ECO:0000313" key="7">
    <source>
        <dbReference type="Proteomes" id="UP000183090"/>
    </source>
</evidence>
<evidence type="ECO:0000256" key="3">
    <source>
        <dbReference type="ARBA" id="ARBA00023002"/>
    </source>
</evidence>
<dbReference type="PROSITE" id="PS51355">
    <property type="entry name" value="GLUTATHIONE_PEROXID_3"/>
    <property type="match status" value="1"/>
</dbReference>
<keyword evidence="3 5" id="KW-0560">Oxidoreductase</keyword>
<dbReference type="InterPro" id="IPR036249">
    <property type="entry name" value="Thioredoxin-like_sf"/>
</dbReference>
<accession>A0AA94HC22</accession>
<evidence type="ECO:0000256" key="2">
    <source>
        <dbReference type="ARBA" id="ARBA00022559"/>
    </source>
</evidence>
<dbReference type="Pfam" id="PF00255">
    <property type="entry name" value="GSHPx"/>
    <property type="match status" value="1"/>
</dbReference>
<dbReference type="InterPro" id="IPR000889">
    <property type="entry name" value="Glutathione_peroxidase"/>
</dbReference>
<dbReference type="Gene3D" id="3.40.30.10">
    <property type="entry name" value="Glutaredoxin"/>
    <property type="match status" value="1"/>
</dbReference>
<gene>
    <name evidence="6" type="ORF">SAMN05216235_0209</name>
</gene>
<feature type="active site" evidence="4">
    <location>
        <position position="56"/>
    </location>
</feature>
<dbReference type="SUPFAM" id="SSF52833">
    <property type="entry name" value="Thioredoxin-like"/>
    <property type="match status" value="1"/>
</dbReference>
<proteinExistence type="inferred from homology"/>
<dbReference type="Proteomes" id="UP000183090">
    <property type="component" value="Unassembled WGS sequence"/>
</dbReference>
<evidence type="ECO:0000256" key="4">
    <source>
        <dbReference type="PIRSR" id="PIRSR000303-1"/>
    </source>
</evidence>
<dbReference type="GO" id="GO:0034599">
    <property type="term" value="P:cellular response to oxidative stress"/>
    <property type="evidence" value="ECO:0007669"/>
    <property type="project" value="TreeGrafter"/>
</dbReference>
<dbReference type="PANTHER" id="PTHR11592">
    <property type="entry name" value="GLUTATHIONE PEROXIDASE"/>
    <property type="match status" value="1"/>
</dbReference>
<dbReference type="EMBL" id="FOTB01000001">
    <property type="protein sequence ID" value="SFK53211.1"/>
    <property type="molecule type" value="Genomic_DNA"/>
</dbReference>